<evidence type="ECO:0000256" key="1">
    <source>
        <dbReference type="SAM" id="MobiDB-lite"/>
    </source>
</evidence>
<feature type="non-terminal residue" evidence="2">
    <location>
        <position position="1"/>
    </location>
</feature>
<feature type="region of interest" description="Disordered" evidence="1">
    <location>
        <begin position="1"/>
        <end position="57"/>
    </location>
</feature>
<reference evidence="2 3" key="1">
    <citation type="submission" date="2019-08" db="EMBL/GenBank/DDBJ databases">
        <title>100 year-old enigma solved: identification of Planctomyces bekefii, the type genus and species of the phylum Planctomycetes.</title>
        <authorList>
            <person name="Svetlana D.N."/>
            <person name="Overmann J."/>
        </authorList>
    </citation>
    <scope>NUCLEOTIDE SEQUENCE [LARGE SCALE GENOMIC DNA]</scope>
    <source>
        <strain evidence="2">Phe10_nw2017</strain>
    </source>
</reference>
<feature type="compositionally biased region" description="Polar residues" evidence="1">
    <location>
        <begin position="1"/>
        <end position="10"/>
    </location>
</feature>
<sequence length="234" mass="25306">QDATYGQDTQRQIDRIKDVSGQLGMSPWELNGGSASSPLPAQQFMSGQTKNTRDADPSGQLIATQQMRTQKDIAAMQAATQLATTGMQTGNQRFLATQTPGAELQRAQTKESTARESLIQLQKDLTNAQEANTVANTTATINDAMVKRATAIIAALPKNTFNVGAFQRTETAGADKVINWMQGKQDQQELEQIIRTYTPQDLNNSIDRLIQATAKTANQAMDAASNVAGSINNF</sequence>
<keyword evidence="3" id="KW-1185">Reference proteome</keyword>
<dbReference type="Proteomes" id="UP000321083">
    <property type="component" value="Unassembled WGS sequence"/>
</dbReference>
<dbReference type="EMBL" id="SRHE01000760">
    <property type="protein sequence ID" value="TWW08258.1"/>
    <property type="molecule type" value="Genomic_DNA"/>
</dbReference>
<name>A0A5C6M0Z0_9PLAN</name>
<proteinExistence type="predicted"/>
<gene>
    <name evidence="2" type="ORF">E3A20_26150</name>
</gene>
<evidence type="ECO:0000313" key="2">
    <source>
        <dbReference type="EMBL" id="TWW08258.1"/>
    </source>
</evidence>
<organism evidence="2 3">
    <name type="scientific">Planctomyces bekefii</name>
    <dbReference type="NCBI Taxonomy" id="1653850"/>
    <lineage>
        <taxon>Bacteria</taxon>
        <taxon>Pseudomonadati</taxon>
        <taxon>Planctomycetota</taxon>
        <taxon>Planctomycetia</taxon>
        <taxon>Planctomycetales</taxon>
        <taxon>Planctomycetaceae</taxon>
        <taxon>Planctomyces</taxon>
    </lineage>
</organism>
<accession>A0A5C6M0Z0</accession>
<dbReference type="AlphaFoldDB" id="A0A5C6M0Z0"/>
<protein>
    <submittedName>
        <fullName evidence="2">Uncharacterized protein</fullName>
    </submittedName>
</protein>
<reference evidence="2 3" key="2">
    <citation type="submission" date="2019-08" db="EMBL/GenBank/DDBJ databases">
        <authorList>
            <person name="Henke P."/>
        </authorList>
    </citation>
    <scope>NUCLEOTIDE SEQUENCE [LARGE SCALE GENOMIC DNA]</scope>
    <source>
        <strain evidence="2">Phe10_nw2017</strain>
    </source>
</reference>
<comment type="caution">
    <text evidence="2">The sequence shown here is derived from an EMBL/GenBank/DDBJ whole genome shotgun (WGS) entry which is preliminary data.</text>
</comment>
<feature type="compositionally biased region" description="Polar residues" evidence="1">
    <location>
        <begin position="33"/>
        <end position="50"/>
    </location>
</feature>
<evidence type="ECO:0000313" key="3">
    <source>
        <dbReference type="Proteomes" id="UP000321083"/>
    </source>
</evidence>